<feature type="signal peptide" evidence="1">
    <location>
        <begin position="1"/>
        <end position="22"/>
    </location>
</feature>
<evidence type="ECO:0000259" key="2">
    <source>
        <dbReference type="PROSITE" id="PS51352"/>
    </source>
</evidence>
<dbReference type="CDD" id="cd02969">
    <property type="entry name" value="PRX_like1"/>
    <property type="match status" value="1"/>
</dbReference>
<feature type="domain" description="Thioredoxin" evidence="2">
    <location>
        <begin position="24"/>
        <end position="178"/>
    </location>
</feature>
<organism evidence="3 4">
    <name type="scientific">Piscinibacterium candidicorallinum</name>
    <dbReference type="NCBI Taxonomy" id="1793872"/>
    <lineage>
        <taxon>Bacteria</taxon>
        <taxon>Pseudomonadati</taxon>
        <taxon>Pseudomonadota</taxon>
        <taxon>Betaproteobacteria</taxon>
        <taxon>Burkholderiales</taxon>
        <taxon>Piscinibacterium</taxon>
    </lineage>
</organism>
<dbReference type="Pfam" id="PF08534">
    <property type="entry name" value="Redoxin"/>
    <property type="match status" value="1"/>
</dbReference>
<dbReference type="SUPFAM" id="SSF52833">
    <property type="entry name" value="Thioredoxin-like"/>
    <property type="match status" value="1"/>
</dbReference>
<dbReference type="InterPro" id="IPR047262">
    <property type="entry name" value="PRX-like1"/>
</dbReference>
<accession>A0ABV7H5Y6</accession>
<protein>
    <submittedName>
        <fullName evidence="3">Thioredoxin family protein</fullName>
    </submittedName>
</protein>
<evidence type="ECO:0000313" key="4">
    <source>
        <dbReference type="Proteomes" id="UP001595556"/>
    </source>
</evidence>
<evidence type="ECO:0000313" key="3">
    <source>
        <dbReference type="EMBL" id="MFC3147924.1"/>
    </source>
</evidence>
<feature type="chain" id="PRO_5045691221" evidence="1">
    <location>
        <begin position="23"/>
        <end position="200"/>
    </location>
</feature>
<dbReference type="InterPro" id="IPR013740">
    <property type="entry name" value="Redoxin"/>
</dbReference>
<dbReference type="EMBL" id="JBHRTI010000004">
    <property type="protein sequence ID" value="MFC3147924.1"/>
    <property type="molecule type" value="Genomic_DNA"/>
</dbReference>
<name>A0ABV7H5Y6_9BURK</name>
<dbReference type="Gene3D" id="3.40.30.10">
    <property type="entry name" value="Glutaredoxin"/>
    <property type="match status" value="1"/>
</dbReference>
<proteinExistence type="predicted"/>
<dbReference type="RefSeq" id="WP_377303413.1">
    <property type="nucleotide sequence ID" value="NZ_CP180191.1"/>
</dbReference>
<dbReference type="Proteomes" id="UP001595556">
    <property type="component" value="Unassembled WGS sequence"/>
</dbReference>
<keyword evidence="1" id="KW-0732">Signal</keyword>
<dbReference type="PANTHER" id="PTHR43640:SF1">
    <property type="entry name" value="THIOREDOXIN-DEPENDENT PEROXIREDOXIN"/>
    <property type="match status" value="1"/>
</dbReference>
<dbReference type="PANTHER" id="PTHR43640">
    <property type="entry name" value="OS07G0260300 PROTEIN"/>
    <property type="match status" value="1"/>
</dbReference>
<gene>
    <name evidence="3" type="ORF">ACFOEN_09740</name>
</gene>
<keyword evidence="4" id="KW-1185">Reference proteome</keyword>
<dbReference type="InterPro" id="IPR013766">
    <property type="entry name" value="Thioredoxin_domain"/>
</dbReference>
<dbReference type="InterPro" id="IPR036249">
    <property type="entry name" value="Thioredoxin-like_sf"/>
</dbReference>
<reference evidence="4" key="1">
    <citation type="journal article" date="2019" name="Int. J. Syst. Evol. Microbiol.">
        <title>The Global Catalogue of Microorganisms (GCM) 10K type strain sequencing project: providing services to taxonomists for standard genome sequencing and annotation.</title>
        <authorList>
            <consortium name="The Broad Institute Genomics Platform"/>
            <consortium name="The Broad Institute Genome Sequencing Center for Infectious Disease"/>
            <person name="Wu L."/>
            <person name="Ma J."/>
        </authorList>
    </citation>
    <scope>NUCLEOTIDE SEQUENCE [LARGE SCALE GENOMIC DNA]</scope>
    <source>
        <strain evidence="4">KCTC 52168</strain>
    </source>
</reference>
<sequence>MRIISALLLAATAGLLAPTASANVDPGQAAPAFTLKDVNGKDISLAQFKGKTVVLEWNNPKCPFIVKHYVSGNMQDLQRSAGKDVVWLAINSTNPKSSDFMSAADLGKWLGEQKSQPTAYLLDPDGKVGQAYGAKTTPHMFVINAQGTVVYDGAIDDKRNARPEDAKTANNFVRAALTDVAAGRAVANATNQPYGCSVKY</sequence>
<evidence type="ECO:0000256" key="1">
    <source>
        <dbReference type="SAM" id="SignalP"/>
    </source>
</evidence>
<comment type="caution">
    <text evidence="3">The sequence shown here is derived from an EMBL/GenBank/DDBJ whole genome shotgun (WGS) entry which is preliminary data.</text>
</comment>
<dbReference type="PROSITE" id="PS51352">
    <property type="entry name" value="THIOREDOXIN_2"/>
    <property type="match status" value="1"/>
</dbReference>